<organism evidence="13 14">
    <name type="scientific">Clupea harengus</name>
    <name type="common">Atlantic herring</name>
    <dbReference type="NCBI Taxonomy" id="7950"/>
    <lineage>
        <taxon>Eukaryota</taxon>
        <taxon>Metazoa</taxon>
        <taxon>Chordata</taxon>
        <taxon>Craniata</taxon>
        <taxon>Vertebrata</taxon>
        <taxon>Euteleostomi</taxon>
        <taxon>Actinopterygii</taxon>
        <taxon>Neopterygii</taxon>
        <taxon>Teleostei</taxon>
        <taxon>Clupei</taxon>
        <taxon>Clupeiformes</taxon>
        <taxon>Clupeoidei</taxon>
        <taxon>Clupeidae</taxon>
        <taxon>Clupea</taxon>
    </lineage>
</organism>
<evidence type="ECO:0000256" key="7">
    <source>
        <dbReference type="ARBA" id="ARBA00023157"/>
    </source>
</evidence>
<dbReference type="PANTHER" id="PTHR24366">
    <property type="entry name" value="IG(IMMUNOGLOBULIN) AND LRR(LEUCINE RICH REPEAT) DOMAINS"/>
    <property type="match status" value="1"/>
</dbReference>
<dbReference type="InterPro" id="IPR032675">
    <property type="entry name" value="LRR_dom_sf"/>
</dbReference>
<dbReference type="Gene3D" id="3.80.10.10">
    <property type="entry name" value="Ribonuclease Inhibitor"/>
    <property type="match status" value="1"/>
</dbReference>
<evidence type="ECO:0000256" key="1">
    <source>
        <dbReference type="ARBA" id="ARBA00004498"/>
    </source>
</evidence>
<dbReference type="PROSITE" id="PS51450">
    <property type="entry name" value="LRR"/>
    <property type="match status" value="1"/>
</dbReference>
<protein>
    <submittedName>
        <fullName evidence="14">Chondroadherin</fullName>
    </submittedName>
</protein>
<reference evidence="14" key="1">
    <citation type="submission" date="2025-08" db="UniProtKB">
        <authorList>
            <consortium name="RefSeq"/>
        </authorList>
    </citation>
    <scope>IDENTIFICATION</scope>
</reference>
<dbReference type="SMART" id="SM00369">
    <property type="entry name" value="LRR_TYP"/>
    <property type="match status" value="8"/>
</dbReference>
<comment type="subcellular location">
    <subcellularLocation>
        <location evidence="1">Secreted</location>
        <location evidence="1">Extracellular space</location>
        <location evidence="1">Extracellular matrix</location>
    </subcellularLocation>
</comment>
<dbReference type="Pfam" id="PF01462">
    <property type="entry name" value="LRRNT"/>
    <property type="match status" value="1"/>
</dbReference>
<proteinExistence type="inferred from homology"/>
<dbReference type="Proteomes" id="UP000515152">
    <property type="component" value="Chromosome 23"/>
</dbReference>
<gene>
    <name evidence="14" type="primary">chad</name>
</gene>
<evidence type="ECO:0000313" key="13">
    <source>
        <dbReference type="Proteomes" id="UP000515152"/>
    </source>
</evidence>
<evidence type="ECO:0000256" key="5">
    <source>
        <dbReference type="ARBA" id="ARBA00022729"/>
    </source>
</evidence>
<evidence type="ECO:0000256" key="3">
    <source>
        <dbReference type="ARBA" id="ARBA00022530"/>
    </source>
</evidence>
<evidence type="ECO:0000256" key="4">
    <source>
        <dbReference type="ARBA" id="ARBA00022614"/>
    </source>
</evidence>
<evidence type="ECO:0000256" key="8">
    <source>
        <dbReference type="ARBA" id="ARBA00023180"/>
    </source>
</evidence>
<keyword evidence="7" id="KW-1015">Disulfide bond</keyword>
<dbReference type="InterPro" id="IPR000372">
    <property type="entry name" value="LRRNT"/>
</dbReference>
<keyword evidence="13" id="KW-1185">Reference proteome</keyword>
<feature type="domain" description="LRRCT" evidence="12">
    <location>
        <begin position="306"/>
        <end position="353"/>
    </location>
</feature>
<keyword evidence="8" id="KW-0325">Glycoprotein</keyword>
<keyword evidence="2" id="KW-0964">Secreted</keyword>
<dbReference type="OrthoDB" id="2190652at2759"/>
<dbReference type="FunFam" id="3.80.10.10:FF:000059">
    <property type="entry name" value="Chondroadherin like"/>
    <property type="match status" value="1"/>
</dbReference>
<feature type="domain" description="LRRNT" evidence="11">
    <location>
        <begin position="28"/>
        <end position="61"/>
    </location>
</feature>
<comment type="similarity">
    <text evidence="9">Belongs to the small leucine-rich proteoglycan (SLRP) family. SLRP class IV subfamily.</text>
</comment>
<feature type="chain" id="PRO_5028012533" evidence="10">
    <location>
        <begin position="25"/>
        <end position="365"/>
    </location>
</feature>
<keyword evidence="5 10" id="KW-0732">Signal</keyword>
<name>A0A6P8EXD3_CLUHA</name>
<dbReference type="GeneID" id="116218636"/>
<evidence type="ECO:0000313" key="14">
    <source>
        <dbReference type="RefSeq" id="XP_031416736.1"/>
    </source>
</evidence>
<dbReference type="InterPro" id="IPR000483">
    <property type="entry name" value="Cys-rich_flank_reg_C"/>
</dbReference>
<dbReference type="SMART" id="SM00013">
    <property type="entry name" value="LRRNT"/>
    <property type="match status" value="1"/>
</dbReference>
<dbReference type="KEGG" id="char:116218636"/>
<evidence type="ECO:0000259" key="12">
    <source>
        <dbReference type="SMART" id="SM00082"/>
    </source>
</evidence>
<feature type="signal peptide" evidence="10">
    <location>
        <begin position="1"/>
        <end position="24"/>
    </location>
</feature>
<sequence length="365" mass="40293">MLCVRLAFAVALLVLQALAPTARAAPSQCPGLCHCHGDLQHVICDNVGLKKIPQVSETTRLLNLQRNPLGSLATASFADMKGLISLHLQHCKIQEVAGQAFKGLKKLIYLYLSDNEITAIRQGAFDDLGELTYLYLDGNRISGVTKGVFAPMINLFILQLNDNQIRELPTGVFAGAKDLRWLHLSGNEIAAVQPGSLDEVENLAILHLDRNKLSTYPLAAMSKLRVVEELTLSKNPLTFLPDNAFRSFGRYMEKLHLDNMGLQKFADGAFGGVTALKSLHLDNNKLKSLPSSLELSTITNLTLANNLWSCTCQLTNLRKWMDMSRQRPDAVCSSPSTQRGKQIRDSNVFSRCKGKTKRAKKGARH</sequence>
<dbReference type="CTD" id="1101"/>
<dbReference type="AlphaFoldDB" id="A0A6P8EXD3"/>
<evidence type="ECO:0000256" key="2">
    <source>
        <dbReference type="ARBA" id="ARBA00022525"/>
    </source>
</evidence>
<dbReference type="PANTHER" id="PTHR24366:SF96">
    <property type="entry name" value="LEUCINE RICH REPEAT CONTAINING 53"/>
    <property type="match status" value="1"/>
</dbReference>
<dbReference type="InterPro" id="IPR003591">
    <property type="entry name" value="Leu-rich_rpt_typical-subtyp"/>
</dbReference>
<keyword evidence="4" id="KW-0433">Leucine-rich repeat</keyword>
<evidence type="ECO:0000256" key="9">
    <source>
        <dbReference type="ARBA" id="ARBA00061422"/>
    </source>
</evidence>
<evidence type="ECO:0000256" key="6">
    <source>
        <dbReference type="ARBA" id="ARBA00022737"/>
    </source>
</evidence>
<dbReference type="RefSeq" id="XP_031416736.1">
    <property type="nucleotide sequence ID" value="XM_031560876.2"/>
</dbReference>
<dbReference type="SUPFAM" id="SSF52058">
    <property type="entry name" value="L domain-like"/>
    <property type="match status" value="1"/>
</dbReference>
<keyword evidence="3" id="KW-0272">Extracellular matrix</keyword>
<dbReference type="InterPro" id="IPR001611">
    <property type="entry name" value="Leu-rich_rpt"/>
</dbReference>
<dbReference type="Pfam" id="PF13855">
    <property type="entry name" value="LRR_8"/>
    <property type="match status" value="3"/>
</dbReference>
<evidence type="ECO:0000259" key="11">
    <source>
        <dbReference type="SMART" id="SM00013"/>
    </source>
</evidence>
<dbReference type="SMART" id="SM00082">
    <property type="entry name" value="LRRCT"/>
    <property type="match status" value="1"/>
</dbReference>
<evidence type="ECO:0000256" key="10">
    <source>
        <dbReference type="SAM" id="SignalP"/>
    </source>
</evidence>
<accession>A0A6P8EXD3</accession>
<keyword evidence="6" id="KW-0677">Repeat</keyword>